<dbReference type="PANTHER" id="PTHR45835">
    <property type="entry name" value="YALI0A06105P"/>
    <property type="match status" value="1"/>
</dbReference>
<reference evidence="2" key="2">
    <citation type="submission" date="2025-08" db="UniProtKB">
        <authorList>
            <consortium name="RefSeq"/>
        </authorList>
    </citation>
    <scope>IDENTIFICATION</scope>
    <source>
        <tissue evidence="2">Leaf</tissue>
    </source>
</reference>
<evidence type="ECO:0000313" key="1">
    <source>
        <dbReference type="Proteomes" id="UP000189701"/>
    </source>
</evidence>
<dbReference type="AlphaFoldDB" id="A0A1U7VTC0"/>
<accession>A0A1U7VTC0</accession>
<dbReference type="InterPro" id="IPR012337">
    <property type="entry name" value="RNaseH-like_sf"/>
</dbReference>
<dbReference type="eggNOG" id="KOG0017">
    <property type="taxonomic scope" value="Eukaryota"/>
</dbReference>
<dbReference type="RefSeq" id="XP_009765175.1">
    <property type="nucleotide sequence ID" value="XM_009766873.1"/>
</dbReference>
<dbReference type="SUPFAM" id="SSF53098">
    <property type="entry name" value="Ribonuclease H-like"/>
    <property type="match status" value="1"/>
</dbReference>
<dbReference type="STRING" id="4096.A0A1U7VTC0"/>
<dbReference type="Gene3D" id="3.30.420.10">
    <property type="entry name" value="Ribonuclease H-like superfamily/Ribonuclease H"/>
    <property type="match status" value="2"/>
</dbReference>
<dbReference type="Proteomes" id="UP000189701">
    <property type="component" value="Unplaced"/>
</dbReference>
<dbReference type="GO" id="GO:0003676">
    <property type="term" value="F:nucleic acid binding"/>
    <property type="evidence" value="ECO:0007669"/>
    <property type="project" value="InterPro"/>
</dbReference>
<protein>
    <submittedName>
        <fullName evidence="2">Uncharacterized protein LOC104216753</fullName>
    </submittedName>
</protein>
<organism evidence="1 2">
    <name type="scientific">Nicotiana sylvestris</name>
    <name type="common">Wood tobacco</name>
    <name type="synonym">South American tobacco</name>
    <dbReference type="NCBI Taxonomy" id="4096"/>
    <lineage>
        <taxon>Eukaryota</taxon>
        <taxon>Viridiplantae</taxon>
        <taxon>Streptophyta</taxon>
        <taxon>Embryophyta</taxon>
        <taxon>Tracheophyta</taxon>
        <taxon>Spermatophyta</taxon>
        <taxon>Magnoliopsida</taxon>
        <taxon>eudicotyledons</taxon>
        <taxon>Gunneridae</taxon>
        <taxon>Pentapetalae</taxon>
        <taxon>asterids</taxon>
        <taxon>lamiids</taxon>
        <taxon>Solanales</taxon>
        <taxon>Solanaceae</taxon>
        <taxon>Nicotianoideae</taxon>
        <taxon>Nicotianeae</taxon>
        <taxon>Nicotiana</taxon>
    </lineage>
</organism>
<keyword evidence="1" id="KW-1185">Reference proteome</keyword>
<sequence length="192" mass="22178">MYEHQRLKIPERKWERITMNFVVGIPQTKWKFNAVCVIVDRLTKSAHFILVAVTYSSERLAEIYIREIIRLHGVPVSIISDRDLGGSWDQFVLLVEFDYNKSYHSSIQMAPYKASYGRPCHSLFGWFEPGEAQLLGTDLVHDTLENVKMIQDQLRTVQYRKKSYANCRVCDVAFMILETILAAVSRLLGFGA</sequence>
<name>A0A1U7VTC0_NICSY</name>
<dbReference type="InterPro" id="IPR036397">
    <property type="entry name" value="RNaseH_sf"/>
</dbReference>
<dbReference type="PANTHER" id="PTHR45835:SF99">
    <property type="entry name" value="CHROMO DOMAIN-CONTAINING PROTEIN-RELATED"/>
    <property type="match status" value="1"/>
</dbReference>
<gene>
    <name evidence="2" type="primary">LOC104216753</name>
</gene>
<proteinExistence type="predicted"/>
<reference evidence="1" key="1">
    <citation type="journal article" date="2013" name="Genome Biol.">
        <title>Reference genomes and transcriptomes of Nicotiana sylvestris and Nicotiana tomentosiformis.</title>
        <authorList>
            <person name="Sierro N."/>
            <person name="Battey J.N."/>
            <person name="Ouadi S."/>
            <person name="Bovet L."/>
            <person name="Goepfert S."/>
            <person name="Bakaher N."/>
            <person name="Peitsch M.C."/>
            <person name="Ivanov N.V."/>
        </authorList>
    </citation>
    <scope>NUCLEOTIDE SEQUENCE [LARGE SCALE GENOMIC DNA]</scope>
</reference>
<evidence type="ECO:0000313" key="2">
    <source>
        <dbReference type="RefSeq" id="XP_009765175.1"/>
    </source>
</evidence>